<name>A0AAV3RB70_LITER</name>
<dbReference type="Gene3D" id="3.10.10.10">
    <property type="entry name" value="HIV Type 1 Reverse Transcriptase, subunit A, domain 1"/>
    <property type="match status" value="1"/>
</dbReference>
<dbReference type="AlphaFoldDB" id="A0AAV3RB70"/>
<dbReference type="SUPFAM" id="SSF56672">
    <property type="entry name" value="DNA/RNA polymerases"/>
    <property type="match status" value="1"/>
</dbReference>
<organism evidence="1 2">
    <name type="scientific">Lithospermum erythrorhizon</name>
    <name type="common">Purple gromwell</name>
    <name type="synonym">Lithospermum officinale var. erythrorhizon</name>
    <dbReference type="NCBI Taxonomy" id="34254"/>
    <lineage>
        <taxon>Eukaryota</taxon>
        <taxon>Viridiplantae</taxon>
        <taxon>Streptophyta</taxon>
        <taxon>Embryophyta</taxon>
        <taxon>Tracheophyta</taxon>
        <taxon>Spermatophyta</taxon>
        <taxon>Magnoliopsida</taxon>
        <taxon>eudicotyledons</taxon>
        <taxon>Gunneridae</taxon>
        <taxon>Pentapetalae</taxon>
        <taxon>asterids</taxon>
        <taxon>lamiids</taxon>
        <taxon>Boraginales</taxon>
        <taxon>Boraginaceae</taxon>
        <taxon>Boraginoideae</taxon>
        <taxon>Lithospermeae</taxon>
        <taxon>Lithospermum</taxon>
    </lineage>
</organism>
<evidence type="ECO:0000313" key="1">
    <source>
        <dbReference type="EMBL" id="GAA0173213.1"/>
    </source>
</evidence>
<protein>
    <submittedName>
        <fullName evidence="1">Uncharacterized protein</fullName>
    </submittedName>
</protein>
<sequence>MPGVDPEMALHRLHVDPLFNPTKQRKRRFSEEKNLAIREEVANFLKVGAIRELQFPGWIVNAVLDKERTLAESEGEFYTIEE</sequence>
<dbReference type="EMBL" id="BAABME010008499">
    <property type="protein sequence ID" value="GAA0173213.1"/>
    <property type="molecule type" value="Genomic_DNA"/>
</dbReference>
<dbReference type="Proteomes" id="UP001454036">
    <property type="component" value="Unassembled WGS sequence"/>
</dbReference>
<proteinExistence type="predicted"/>
<gene>
    <name evidence="1" type="ORF">LIER_26875</name>
</gene>
<comment type="caution">
    <text evidence="1">The sequence shown here is derived from an EMBL/GenBank/DDBJ whole genome shotgun (WGS) entry which is preliminary data.</text>
</comment>
<evidence type="ECO:0000313" key="2">
    <source>
        <dbReference type="Proteomes" id="UP001454036"/>
    </source>
</evidence>
<dbReference type="InterPro" id="IPR043502">
    <property type="entry name" value="DNA/RNA_pol_sf"/>
</dbReference>
<keyword evidence="2" id="KW-1185">Reference proteome</keyword>
<accession>A0AAV3RB70</accession>
<reference evidence="1 2" key="1">
    <citation type="submission" date="2024-01" db="EMBL/GenBank/DDBJ databases">
        <title>The complete chloroplast genome sequence of Lithospermum erythrorhizon: insights into the phylogenetic relationship among Boraginaceae species and the maternal lineages of purple gromwells.</title>
        <authorList>
            <person name="Okada T."/>
            <person name="Watanabe K."/>
        </authorList>
    </citation>
    <scope>NUCLEOTIDE SEQUENCE [LARGE SCALE GENOMIC DNA]</scope>
</reference>